<sequence>MEKSKVLFNEKCAICNFEIKHYKKRSELQFQDCSAMEDKYLKKLHVVLEDGTELSGVDAFIYVWDRTKGYNWLGNIIRLPVIYHLSKIAYFFLAYILFWRYKYFAK</sequence>
<name>A0A520MW49_9GAMM</name>
<evidence type="ECO:0000256" key="1">
    <source>
        <dbReference type="SAM" id="Phobius"/>
    </source>
</evidence>
<proteinExistence type="predicted"/>
<dbReference type="EMBL" id="SHBG01000005">
    <property type="protein sequence ID" value="RZO25406.1"/>
    <property type="molecule type" value="Genomic_DNA"/>
</dbReference>
<protein>
    <submittedName>
        <fullName evidence="2">DUF393 domain-containing protein</fullName>
    </submittedName>
</protein>
<accession>A0A520MW49</accession>
<dbReference type="InterPro" id="IPR007263">
    <property type="entry name" value="DCC1-like"/>
</dbReference>
<reference evidence="2 3" key="1">
    <citation type="submission" date="2019-02" db="EMBL/GenBank/DDBJ databases">
        <title>Prokaryotic population dynamics and viral predation in marine succession experiment using metagenomics: the confinement effect.</title>
        <authorList>
            <person name="Haro-Moreno J.M."/>
            <person name="Rodriguez-Valera F."/>
            <person name="Lopez-Perez M."/>
        </authorList>
    </citation>
    <scope>NUCLEOTIDE SEQUENCE [LARGE SCALE GENOMIC DNA]</scope>
    <source>
        <strain evidence="2">MED-G161</strain>
    </source>
</reference>
<evidence type="ECO:0000313" key="2">
    <source>
        <dbReference type="EMBL" id="RZO25406.1"/>
    </source>
</evidence>
<dbReference type="Pfam" id="PF04134">
    <property type="entry name" value="DCC1-like"/>
    <property type="match status" value="1"/>
</dbReference>
<organism evidence="2 3">
    <name type="scientific">SAR86 cluster bacterium</name>
    <dbReference type="NCBI Taxonomy" id="2030880"/>
    <lineage>
        <taxon>Bacteria</taxon>
        <taxon>Pseudomonadati</taxon>
        <taxon>Pseudomonadota</taxon>
        <taxon>Gammaproteobacteria</taxon>
        <taxon>SAR86 cluster</taxon>
    </lineage>
</organism>
<dbReference type="Proteomes" id="UP000315498">
    <property type="component" value="Unassembled WGS sequence"/>
</dbReference>
<keyword evidence="1" id="KW-0472">Membrane</keyword>
<keyword evidence="1" id="KW-1133">Transmembrane helix</keyword>
<comment type="caution">
    <text evidence="2">The sequence shown here is derived from an EMBL/GenBank/DDBJ whole genome shotgun (WGS) entry which is preliminary data.</text>
</comment>
<feature type="transmembrane region" description="Helical" evidence="1">
    <location>
        <begin position="81"/>
        <end position="101"/>
    </location>
</feature>
<keyword evidence="1" id="KW-0812">Transmembrane</keyword>
<dbReference type="AlphaFoldDB" id="A0A520MW49"/>
<gene>
    <name evidence="2" type="ORF">EVA94_01020</name>
</gene>
<dbReference type="GO" id="GO:0015035">
    <property type="term" value="F:protein-disulfide reductase activity"/>
    <property type="evidence" value="ECO:0007669"/>
    <property type="project" value="InterPro"/>
</dbReference>
<evidence type="ECO:0000313" key="3">
    <source>
        <dbReference type="Proteomes" id="UP000315498"/>
    </source>
</evidence>